<dbReference type="GO" id="GO:0004252">
    <property type="term" value="F:serine-type endopeptidase activity"/>
    <property type="evidence" value="ECO:0007669"/>
    <property type="project" value="InterPro"/>
</dbReference>
<evidence type="ECO:0000313" key="3">
    <source>
        <dbReference type="EMBL" id="SVC37766.1"/>
    </source>
</evidence>
<dbReference type="Gene3D" id="2.30.130.40">
    <property type="entry name" value="LON domain-like"/>
    <property type="match status" value="1"/>
</dbReference>
<evidence type="ECO:0000256" key="1">
    <source>
        <dbReference type="SAM" id="MobiDB-lite"/>
    </source>
</evidence>
<feature type="domain" description="Lon N-terminal" evidence="2">
    <location>
        <begin position="23"/>
        <end position="217"/>
    </location>
</feature>
<sequence>VHVSEKPADPKPSLPDLAAEQVLGILPLRNTVVYPHMPHQLTAGRERSLRALEAAPEGPQTIGIFTQRQADVEEPALDDIYPVGTIAKIHRMWRLPDGSVRLIVQGLERGVLQQVTQTDPYLQARVLPLADEGDESSTAAQALMRTVNAQFQAVIDLSPNLPEELKVVAVNIDHPGRLADLVAFYLDLSVDEKQAVLIEVDITKRLEQLASVLAREQEILEVGASIQSQVQEKIGKTQREHYLREQMRQIQKELSDSDPFSGEVEDLRARVEEAKLPEEASDAAQRELSRLE</sequence>
<dbReference type="GO" id="GO:0004176">
    <property type="term" value="F:ATP-dependent peptidase activity"/>
    <property type="evidence" value="ECO:0007669"/>
    <property type="project" value="InterPro"/>
</dbReference>
<dbReference type="InterPro" id="IPR003111">
    <property type="entry name" value="Lon_prtase_N"/>
</dbReference>
<proteinExistence type="predicted"/>
<evidence type="ECO:0000259" key="2">
    <source>
        <dbReference type="PROSITE" id="PS51787"/>
    </source>
</evidence>
<feature type="non-terminal residue" evidence="3">
    <location>
        <position position="292"/>
    </location>
</feature>
<dbReference type="SMART" id="SM00464">
    <property type="entry name" value="LON"/>
    <property type="match status" value="1"/>
</dbReference>
<feature type="region of interest" description="Disordered" evidence="1">
    <location>
        <begin position="250"/>
        <end position="292"/>
    </location>
</feature>
<dbReference type="PROSITE" id="PS51787">
    <property type="entry name" value="LON_N"/>
    <property type="match status" value="1"/>
</dbReference>
<dbReference type="AlphaFoldDB" id="A0A382LMH1"/>
<dbReference type="GO" id="GO:0030163">
    <property type="term" value="P:protein catabolic process"/>
    <property type="evidence" value="ECO:0007669"/>
    <property type="project" value="InterPro"/>
</dbReference>
<dbReference type="InterPro" id="IPR015947">
    <property type="entry name" value="PUA-like_sf"/>
</dbReference>
<organism evidence="3">
    <name type="scientific">marine metagenome</name>
    <dbReference type="NCBI Taxonomy" id="408172"/>
    <lineage>
        <taxon>unclassified sequences</taxon>
        <taxon>metagenomes</taxon>
        <taxon>ecological metagenomes</taxon>
    </lineage>
</organism>
<gene>
    <name evidence="3" type="ORF">METZ01_LOCUS290620</name>
</gene>
<dbReference type="Gene3D" id="1.20.58.1480">
    <property type="match status" value="1"/>
</dbReference>
<dbReference type="PANTHER" id="PTHR10046">
    <property type="entry name" value="ATP DEPENDENT LON PROTEASE FAMILY MEMBER"/>
    <property type="match status" value="1"/>
</dbReference>
<feature type="non-terminal residue" evidence="3">
    <location>
        <position position="1"/>
    </location>
</feature>
<dbReference type="SUPFAM" id="SSF88697">
    <property type="entry name" value="PUA domain-like"/>
    <property type="match status" value="1"/>
</dbReference>
<protein>
    <recommendedName>
        <fullName evidence="2">Lon N-terminal domain-containing protein</fullName>
    </recommendedName>
</protein>
<dbReference type="InterPro" id="IPR046336">
    <property type="entry name" value="Lon_prtase_N_sf"/>
</dbReference>
<dbReference type="InterPro" id="IPR027065">
    <property type="entry name" value="Lon_Prtase"/>
</dbReference>
<accession>A0A382LMH1</accession>
<dbReference type="EMBL" id="UINC01087953">
    <property type="protein sequence ID" value="SVC37766.1"/>
    <property type="molecule type" value="Genomic_DNA"/>
</dbReference>
<dbReference type="Pfam" id="PF02190">
    <property type="entry name" value="LON_substr_bdg"/>
    <property type="match status" value="1"/>
</dbReference>
<reference evidence="3" key="1">
    <citation type="submission" date="2018-05" db="EMBL/GenBank/DDBJ databases">
        <authorList>
            <person name="Lanie J.A."/>
            <person name="Ng W.-L."/>
            <person name="Kazmierczak K.M."/>
            <person name="Andrzejewski T.M."/>
            <person name="Davidsen T.M."/>
            <person name="Wayne K.J."/>
            <person name="Tettelin H."/>
            <person name="Glass J.I."/>
            <person name="Rusch D."/>
            <person name="Podicherti R."/>
            <person name="Tsui H.-C.T."/>
            <person name="Winkler M.E."/>
        </authorList>
    </citation>
    <scope>NUCLEOTIDE SEQUENCE</scope>
</reference>
<dbReference type="GO" id="GO:0005524">
    <property type="term" value="F:ATP binding"/>
    <property type="evidence" value="ECO:0007669"/>
    <property type="project" value="InterPro"/>
</dbReference>
<name>A0A382LMH1_9ZZZZ</name>
<feature type="compositionally biased region" description="Basic and acidic residues" evidence="1">
    <location>
        <begin position="265"/>
        <end position="292"/>
    </location>
</feature>